<evidence type="ECO:0000313" key="2">
    <source>
        <dbReference type="EMBL" id="GGT52071.1"/>
    </source>
</evidence>
<keyword evidence="3" id="KW-1185">Reference proteome</keyword>
<sequence>MPQAREGIGSLGEHCERTRREHSSGGALCHSASARTVDTDTDCLRCAIAYLLRRHRDPAS</sequence>
<organism evidence="2 3">
    <name type="scientific">Streptomyces phaeofaciens</name>
    <dbReference type="NCBI Taxonomy" id="68254"/>
    <lineage>
        <taxon>Bacteria</taxon>
        <taxon>Bacillati</taxon>
        <taxon>Actinomycetota</taxon>
        <taxon>Actinomycetes</taxon>
        <taxon>Kitasatosporales</taxon>
        <taxon>Streptomycetaceae</taxon>
        <taxon>Streptomyces</taxon>
    </lineage>
</organism>
<dbReference type="Proteomes" id="UP000646776">
    <property type="component" value="Unassembled WGS sequence"/>
</dbReference>
<gene>
    <name evidence="2" type="ORF">GCM10010226_31580</name>
</gene>
<evidence type="ECO:0000313" key="3">
    <source>
        <dbReference type="Proteomes" id="UP000646776"/>
    </source>
</evidence>
<accession>A0A918HBG3</accession>
<proteinExistence type="predicted"/>
<reference evidence="2" key="1">
    <citation type="journal article" date="2014" name="Int. J. Syst. Evol. Microbiol.">
        <title>Complete genome sequence of Corynebacterium casei LMG S-19264T (=DSM 44701T), isolated from a smear-ripened cheese.</title>
        <authorList>
            <consortium name="US DOE Joint Genome Institute (JGI-PGF)"/>
            <person name="Walter F."/>
            <person name="Albersmeier A."/>
            <person name="Kalinowski J."/>
            <person name="Ruckert C."/>
        </authorList>
    </citation>
    <scope>NUCLEOTIDE SEQUENCE</scope>
    <source>
        <strain evidence="2">JCM 4125</strain>
    </source>
</reference>
<dbReference type="AlphaFoldDB" id="A0A918HBG3"/>
<feature type="region of interest" description="Disordered" evidence="1">
    <location>
        <begin position="1"/>
        <end position="31"/>
    </location>
</feature>
<reference evidence="2" key="2">
    <citation type="submission" date="2020-09" db="EMBL/GenBank/DDBJ databases">
        <authorList>
            <person name="Sun Q."/>
            <person name="Ohkuma M."/>
        </authorList>
    </citation>
    <scope>NUCLEOTIDE SEQUENCE</scope>
    <source>
        <strain evidence="2">JCM 4125</strain>
    </source>
</reference>
<feature type="compositionally biased region" description="Basic and acidic residues" evidence="1">
    <location>
        <begin position="13"/>
        <end position="23"/>
    </location>
</feature>
<comment type="caution">
    <text evidence="2">The sequence shown here is derived from an EMBL/GenBank/DDBJ whole genome shotgun (WGS) entry which is preliminary data.</text>
</comment>
<protein>
    <submittedName>
        <fullName evidence="2">Uncharacterized protein</fullName>
    </submittedName>
</protein>
<evidence type="ECO:0000256" key="1">
    <source>
        <dbReference type="SAM" id="MobiDB-lite"/>
    </source>
</evidence>
<name>A0A918HBG3_9ACTN</name>
<dbReference type="EMBL" id="BMSA01000007">
    <property type="protein sequence ID" value="GGT52071.1"/>
    <property type="molecule type" value="Genomic_DNA"/>
</dbReference>